<protein>
    <submittedName>
        <fullName evidence="2">Uncharacterized protein</fullName>
    </submittedName>
</protein>
<accession>A0AAD9PKL0</accession>
<reference evidence="2" key="1">
    <citation type="journal article" date="2023" name="Nat. Microbiol.">
        <title>Babesia duncani multi-omics identifies virulence factors and drug targets.</title>
        <authorList>
            <person name="Singh P."/>
            <person name="Lonardi S."/>
            <person name="Liang Q."/>
            <person name="Vydyam P."/>
            <person name="Khabirova E."/>
            <person name="Fang T."/>
            <person name="Gihaz S."/>
            <person name="Thekkiniath J."/>
            <person name="Munshi M."/>
            <person name="Abel S."/>
            <person name="Ciampossin L."/>
            <person name="Batugedara G."/>
            <person name="Gupta M."/>
            <person name="Lu X.M."/>
            <person name="Lenz T."/>
            <person name="Chakravarty S."/>
            <person name="Cornillot E."/>
            <person name="Hu Y."/>
            <person name="Ma W."/>
            <person name="Gonzalez L.M."/>
            <person name="Sanchez S."/>
            <person name="Estrada K."/>
            <person name="Sanchez-Flores A."/>
            <person name="Montero E."/>
            <person name="Harb O.S."/>
            <person name="Le Roch K.G."/>
            <person name="Mamoun C.B."/>
        </authorList>
    </citation>
    <scope>NUCLEOTIDE SEQUENCE</scope>
    <source>
        <strain evidence="2">WA1</strain>
    </source>
</reference>
<dbReference type="RefSeq" id="XP_067803424.1">
    <property type="nucleotide sequence ID" value="XM_067946860.1"/>
</dbReference>
<dbReference type="Proteomes" id="UP001214638">
    <property type="component" value="Unassembled WGS sequence"/>
</dbReference>
<keyword evidence="1" id="KW-1133">Transmembrane helix</keyword>
<comment type="caution">
    <text evidence="2">The sequence shown here is derived from an EMBL/GenBank/DDBJ whole genome shotgun (WGS) entry which is preliminary data.</text>
</comment>
<dbReference type="EMBL" id="JALLKP010000002">
    <property type="protein sequence ID" value="KAK2196582.1"/>
    <property type="molecule type" value="Genomic_DNA"/>
</dbReference>
<keyword evidence="1" id="KW-0812">Transmembrane</keyword>
<sequence>MSKTTPSIGVVNYVVVGHNILVLCFWLFAEFQIILHISKHFQSGTNSDINQISADGLWNYIKPALQIGNVLHSLNIVYTVLEGAYSKSQLFVALYQILEGYLLFFVALPLLNGQLNIRNVVTSSAIWILVKIFQCLNIINLKRGIVNEFLEWSYNKCK</sequence>
<evidence type="ECO:0000313" key="3">
    <source>
        <dbReference type="Proteomes" id="UP001214638"/>
    </source>
</evidence>
<feature type="transmembrane region" description="Helical" evidence="1">
    <location>
        <begin position="6"/>
        <end position="29"/>
    </location>
</feature>
<name>A0AAD9PKL0_9APIC</name>
<dbReference type="GeneID" id="94336127"/>
<dbReference type="AlphaFoldDB" id="A0AAD9PKL0"/>
<keyword evidence="3" id="KW-1185">Reference proteome</keyword>
<proteinExistence type="predicted"/>
<feature type="transmembrane region" description="Helical" evidence="1">
    <location>
        <begin position="90"/>
        <end position="111"/>
    </location>
</feature>
<organism evidence="2 3">
    <name type="scientific">Babesia duncani</name>
    <dbReference type="NCBI Taxonomy" id="323732"/>
    <lineage>
        <taxon>Eukaryota</taxon>
        <taxon>Sar</taxon>
        <taxon>Alveolata</taxon>
        <taxon>Apicomplexa</taxon>
        <taxon>Aconoidasida</taxon>
        <taxon>Piroplasmida</taxon>
        <taxon>Babesiidae</taxon>
        <taxon>Babesia</taxon>
    </lineage>
</organism>
<dbReference type="KEGG" id="bdw:94336127"/>
<evidence type="ECO:0000256" key="1">
    <source>
        <dbReference type="SAM" id="Phobius"/>
    </source>
</evidence>
<gene>
    <name evidence="2" type="ORF">BdWA1_001829</name>
</gene>
<evidence type="ECO:0000313" key="2">
    <source>
        <dbReference type="EMBL" id="KAK2196582.1"/>
    </source>
</evidence>
<keyword evidence="1" id="KW-0472">Membrane</keyword>